<comment type="caution">
    <text evidence="2">The sequence shown here is derived from an EMBL/GenBank/DDBJ whole genome shotgun (WGS) entry which is preliminary data.</text>
</comment>
<dbReference type="PANTHER" id="PTHR37305:SF1">
    <property type="entry name" value="MEMBRANE PROTEIN"/>
    <property type="match status" value="1"/>
</dbReference>
<keyword evidence="1" id="KW-1133">Transmembrane helix</keyword>
<feature type="transmembrane region" description="Helical" evidence="1">
    <location>
        <begin position="232"/>
        <end position="253"/>
    </location>
</feature>
<feature type="transmembrane region" description="Helical" evidence="1">
    <location>
        <begin position="101"/>
        <end position="122"/>
    </location>
</feature>
<keyword evidence="1" id="KW-0812">Transmembrane</keyword>
<feature type="transmembrane region" description="Helical" evidence="1">
    <location>
        <begin position="55"/>
        <end position="74"/>
    </location>
</feature>
<feature type="transmembrane region" description="Helical" evidence="1">
    <location>
        <begin position="179"/>
        <end position="198"/>
    </location>
</feature>
<dbReference type="EMBL" id="JBEPEK010000586">
    <property type="protein sequence ID" value="MER7186406.1"/>
    <property type="molecule type" value="Genomic_DNA"/>
</dbReference>
<keyword evidence="3" id="KW-1185">Reference proteome</keyword>
<reference evidence="2 3" key="1">
    <citation type="submission" date="2024-06" db="EMBL/GenBank/DDBJ databases">
        <title>The Natural Products Discovery Center: Release of the First 8490 Sequenced Strains for Exploring Actinobacteria Biosynthetic Diversity.</title>
        <authorList>
            <person name="Kalkreuter E."/>
            <person name="Kautsar S.A."/>
            <person name="Yang D."/>
            <person name="Bader C.D."/>
            <person name="Teijaro C.N."/>
            <person name="Fluegel L."/>
            <person name="Davis C.M."/>
            <person name="Simpson J.R."/>
            <person name="Lauterbach L."/>
            <person name="Steele A.D."/>
            <person name="Gui C."/>
            <person name="Meng S."/>
            <person name="Li G."/>
            <person name="Viehrig K."/>
            <person name="Ye F."/>
            <person name="Su P."/>
            <person name="Kiefer A.F."/>
            <person name="Nichols A."/>
            <person name="Cepeda A.J."/>
            <person name="Yan W."/>
            <person name="Fan B."/>
            <person name="Jiang Y."/>
            <person name="Adhikari A."/>
            <person name="Zheng C.-J."/>
            <person name="Schuster L."/>
            <person name="Cowan T.M."/>
            <person name="Smanski M.J."/>
            <person name="Chevrette M.G."/>
            <person name="De Carvalho L.P.S."/>
            <person name="Shen B."/>
        </authorList>
    </citation>
    <scope>NUCLEOTIDE SEQUENCE [LARGE SCALE GENOMIC DNA]</scope>
    <source>
        <strain evidence="2 3">NPDC000234</strain>
    </source>
</reference>
<evidence type="ECO:0000313" key="2">
    <source>
        <dbReference type="EMBL" id="MER7186406.1"/>
    </source>
</evidence>
<proteinExistence type="predicted"/>
<keyword evidence="1" id="KW-0472">Membrane</keyword>
<dbReference type="Proteomes" id="UP001474181">
    <property type="component" value="Unassembled WGS sequence"/>
</dbReference>
<evidence type="ECO:0000256" key="1">
    <source>
        <dbReference type="SAM" id="Phobius"/>
    </source>
</evidence>
<name>A0ABV1XBN0_9ACTN</name>
<dbReference type="RefSeq" id="WP_350790054.1">
    <property type="nucleotide sequence ID" value="NZ_JBEPEK010000586.1"/>
</dbReference>
<sequence length="258" mass="26436">MRRAGHAEWTKLRTDTANAWLVLSLVALTVAAGAGVAMSSRCDAPGCGGDPARLSLTGVMAGQVAVAVLAVLTVGNEYGTGMMRTTLTAVPRRLTVLSAKAAVLTAVTLAAATVSVLGSLLVGRLVEPGRGFTREHGYPALSLTDGPTLRAAAGSVLYLALIGLLSLGLALAVRNSATATGIVLALLFVFPILAQVVADPDWQRHLQQFAPMTAGLAVQATVGTDRLPIGPWQGLGVLALWAFAALAAGGRLLRLRDA</sequence>
<dbReference type="PANTHER" id="PTHR37305">
    <property type="entry name" value="INTEGRAL MEMBRANE PROTEIN-RELATED"/>
    <property type="match status" value="1"/>
</dbReference>
<protein>
    <submittedName>
        <fullName evidence="2">ABC transporter permease</fullName>
    </submittedName>
</protein>
<feature type="transmembrane region" description="Helical" evidence="1">
    <location>
        <begin position="151"/>
        <end position="172"/>
    </location>
</feature>
<accession>A0ABV1XBN0</accession>
<evidence type="ECO:0000313" key="3">
    <source>
        <dbReference type="Proteomes" id="UP001474181"/>
    </source>
</evidence>
<organism evidence="2 3">
    <name type="scientific">Streptomyces hyaluromycini</name>
    <dbReference type="NCBI Taxonomy" id="1377993"/>
    <lineage>
        <taxon>Bacteria</taxon>
        <taxon>Bacillati</taxon>
        <taxon>Actinomycetota</taxon>
        <taxon>Actinomycetes</taxon>
        <taxon>Kitasatosporales</taxon>
        <taxon>Streptomycetaceae</taxon>
        <taxon>Streptomyces</taxon>
    </lineage>
</organism>
<gene>
    <name evidence="2" type="ORF">ABT404_44275</name>
</gene>